<dbReference type="EMBL" id="BAAAMY010000014">
    <property type="protein sequence ID" value="GAA1929849.1"/>
    <property type="molecule type" value="Genomic_DNA"/>
</dbReference>
<dbReference type="Proteomes" id="UP001501612">
    <property type="component" value="Unassembled WGS sequence"/>
</dbReference>
<keyword evidence="3" id="KW-1185">Reference proteome</keyword>
<evidence type="ECO:0000313" key="2">
    <source>
        <dbReference type="EMBL" id="GAA1929849.1"/>
    </source>
</evidence>
<dbReference type="InterPro" id="IPR052526">
    <property type="entry name" value="HTH-type_Bedaq_tolerance"/>
</dbReference>
<dbReference type="SMART" id="SM00347">
    <property type="entry name" value="HTH_MARR"/>
    <property type="match status" value="1"/>
</dbReference>
<dbReference type="InterPro" id="IPR036388">
    <property type="entry name" value="WH-like_DNA-bd_sf"/>
</dbReference>
<dbReference type="PRINTS" id="PR00598">
    <property type="entry name" value="HTHMARR"/>
</dbReference>
<name>A0ABP5B3U6_9ACTN</name>
<protein>
    <submittedName>
        <fullName evidence="2">MarR family transcriptional regulator</fullName>
    </submittedName>
</protein>
<reference evidence="3" key="1">
    <citation type="journal article" date="2019" name="Int. J. Syst. Evol. Microbiol.">
        <title>The Global Catalogue of Microorganisms (GCM) 10K type strain sequencing project: providing services to taxonomists for standard genome sequencing and annotation.</title>
        <authorList>
            <consortium name="The Broad Institute Genomics Platform"/>
            <consortium name="The Broad Institute Genome Sequencing Center for Infectious Disease"/>
            <person name="Wu L."/>
            <person name="Ma J."/>
        </authorList>
    </citation>
    <scope>NUCLEOTIDE SEQUENCE [LARGE SCALE GENOMIC DNA]</scope>
    <source>
        <strain evidence="3">JCM 14046</strain>
    </source>
</reference>
<accession>A0ABP5B3U6</accession>
<comment type="caution">
    <text evidence="2">The sequence shown here is derived from an EMBL/GenBank/DDBJ whole genome shotgun (WGS) entry which is preliminary data.</text>
</comment>
<organism evidence="2 3">
    <name type="scientific">Nocardioides lentus</name>
    <dbReference type="NCBI Taxonomy" id="338077"/>
    <lineage>
        <taxon>Bacteria</taxon>
        <taxon>Bacillati</taxon>
        <taxon>Actinomycetota</taxon>
        <taxon>Actinomycetes</taxon>
        <taxon>Propionibacteriales</taxon>
        <taxon>Nocardioidaceae</taxon>
        <taxon>Nocardioides</taxon>
    </lineage>
</organism>
<evidence type="ECO:0000259" key="1">
    <source>
        <dbReference type="PROSITE" id="PS50995"/>
    </source>
</evidence>
<evidence type="ECO:0000313" key="3">
    <source>
        <dbReference type="Proteomes" id="UP001501612"/>
    </source>
</evidence>
<dbReference type="PANTHER" id="PTHR39515:SF2">
    <property type="entry name" value="HTH-TYPE TRANSCRIPTIONAL REGULATOR RV0880"/>
    <property type="match status" value="1"/>
</dbReference>
<dbReference type="Gene3D" id="1.10.10.10">
    <property type="entry name" value="Winged helix-like DNA-binding domain superfamily/Winged helix DNA-binding domain"/>
    <property type="match status" value="1"/>
</dbReference>
<sequence length="147" mass="16764">MLPITADLEHELLTLVRRNSRIRTGRDGGAELERSSYAILCLLADEGPQRIGRIAQAFDLDPSTVTRQVQTVARLGMVQRAQDSTDRRATILDLTPLGRRTVEEVRESRQEVLGDLIDTWTESDRETFLRLLSRFNRDVADWAQRST</sequence>
<feature type="domain" description="HTH marR-type" evidence="1">
    <location>
        <begin position="5"/>
        <end position="137"/>
    </location>
</feature>
<proteinExistence type="predicted"/>
<gene>
    <name evidence="2" type="ORF">GCM10009737_34630</name>
</gene>
<dbReference type="RefSeq" id="WP_344008974.1">
    <property type="nucleotide sequence ID" value="NZ_BAAAMY010000014.1"/>
</dbReference>
<dbReference type="SUPFAM" id="SSF46785">
    <property type="entry name" value="Winged helix' DNA-binding domain"/>
    <property type="match status" value="1"/>
</dbReference>
<dbReference type="InterPro" id="IPR036390">
    <property type="entry name" value="WH_DNA-bd_sf"/>
</dbReference>
<dbReference type="Pfam" id="PF01047">
    <property type="entry name" value="MarR"/>
    <property type="match status" value="1"/>
</dbReference>
<dbReference type="PANTHER" id="PTHR39515">
    <property type="entry name" value="CONSERVED PROTEIN"/>
    <property type="match status" value="1"/>
</dbReference>
<dbReference type="PROSITE" id="PS50995">
    <property type="entry name" value="HTH_MARR_2"/>
    <property type="match status" value="1"/>
</dbReference>
<dbReference type="InterPro" id="IPR000835">
    <property type="entry name" value="HTH_MarR-typ"/>
</dbReference>